<name>A0A8K0KSG8_LADFU</name>
<reference evidence="1" key="2">
    <citation type="submission" date="2017-10" db="EMBL/GenBank/DDBJ databases">
        <title>Ladona fulva Genome sequencing and assembly.</title>
        <authorList>
            <person name="Murali S."/>
            <person name="Richards S."/>
            <person name="Bandaranaike D."/>
            <person name="Bellair M."/>
            <person name="Blankenburg K."/>
            <person name="Chao H."/>
            <person name="Dinh H."/>
            <person name="Doddapaneni H."/>
            <person name="Dugan-Rocha S."/>
            <person name="Elkadiri S."/>
            <person name="Gnanaolivu R."/>
            <person name="Hernandez B."/>
            <person name="Skinner E."/>
            <person name="Javaid M."/>
            <person name="Lee S."/>
            <person name="Li M."/>
            <person name="Ming W."/>
            <person name="Munidasa M."/>
            <person name="Muniz J."/>
            <person name="Nguyen L."/>
            <person name="Hughes D."/>
            <person name="Osuji N."/>
            <person name="Pu L.-L."/>
            <person name="Puazo M."/>
            <person name="Qu C."/>
            <person name="Quiroz J."/>
            <person name="Raj R."/>
            <person name="Weissenberger G."/>
            <person name="Xin Y."/>
            <person name="Zou X."/>
            <person name="Han Y."/>
            <person name="Worley K."/>
            <person name="Muzny D."/>
            <person name="Gibbs R."/>
        </authorList>
    </citation>
    <scope>NUCLEOTIDE SEQUENCE</scope>
    <source>
        <strain evidence="1">Sampled in the wild</strain>
    </source>
</reference>
<sequence length="150" mass="17173">MNLGSEFERLTILRYGTIQIRFGDYNSQHQDCIRKLEKRAKVSYFPSREKAFLQYFRSDCGFVYCHNIHVCTSTQLAIVFSKNMKTLRAIDLFQYENLNLSSLLTLKWTASILVSNLDTTSIHVFSVSETAKLVRSIGRSQNGFGAISNV</sequence>
<evidence type="ECO:0000313" key="2">
    <source>
        <dbReference type="Proteomes" id="UP000792457"/>
    </source>
</evidence>
<organism evidence="1 2">
    <name type="scientific">Ladona fulva</name>
    <name type="common">Scarce chaser dragonfly</name>
    <name type="synonym">Libellula fulva</name>
    <dbReference type="NCBI Taxonomy" id="123851"/>
    <lineage>
        <taxon>Eukaryota</taxon>
        <taxon>Metazoa</taxon>
        <taxon>Ecdysozoa</taxon>
        <taxon>Arthropoda</taxon>
        <taxon>Hexapoda</taxon>
        <taxon>Insecta</taxon>
        <taxon>Pterygota</taxon>
        <taxon>Palaeoptera</taxon>
        <taxon>Odonata</taxon>
        <taxon>Epiprocta</taxon>
        <taxon>Anisoptera</taxon>
        <taxon>Libelluloidea</taxon>
        <taxon>Libellulidae</taxon>
        <taxon>Ladona</taxon>
    </lineage>
</organism>
<gene>
    <name evidence="1" type="ORF">J437_LFUL018759</name>
</gene>
<accession>A0A8K0KSG8</accession>
<dbReference type="Proteomes" id="UP000792457">
    <property type="component" value="Unassembled WGS sequence"/>
</dbReference>
<dbReference type="EMBL" id="KZ309476">
    <property type="protein sequence ID" value="KAG8238950.1"/>
    <property type="molecule type" value="Genomic_DNA"/>
</dbReference>
<reference evidence="1" key="1">
    <citation type="submission" date="2013-04" db="EMBL/GenBank/DDBJ databases">
        <authorList>
            <person name="Qu J."/>
            <person name="Murali S.C."/>
            <person name="Bandaranaike D."/>
            <person name="Bellair M."/>
            <person name="Blankenburg K."/>
            <person name="Chao H."/>
            <person name="Dinh H."/>
            <person name="Doddapaneni H."/>
            <person name="Downs B."/>
            <person name="Dugan-Rocha S."/>
            <person name="Elkadiri S."/>
            <person name="Gnanaolivu R.D."/>
            <person name="Hernandez B."/>
            <person name="Javaid M."/>
            <person name="Jayaseelan J.C."/>
            <person name="Lee S."/>
            <person name="Li M."/>
            <person name="Ming W."/>
            <person name="Munidasa M."/>
            <person name="Muniz J."/>
            <person name="Nguyen L."/>
            <person name="Ongeri F."/>
            <person name="Osuji N."/>
            <person name="Pu L.-L."/>
            <person name="Puazo M."/>
            <person name="Qu C."/>
            <person name="Quiroz J."/>
            <person name="Raj R."/>
            <person name="Weissenberger G."/>
            <person name="Xin Y."/>
            <person name="Zou X."/>
            <person name="Han Y."/>
            <person name="Richards S."/>
            <person name="Worley K."/>
            <person name="Muzny D."/>
            <person name="Gibbs R."/>
        </authorList>
    </citation>
    <scope>NUCLEOTIDE SEQUENCE</scope>
    <source>
        <strain evidence="1">Sampled in the wild</strain>
    </source>
</reference>
<proteinExistence type="predicted"/>
<evidence type="ECO:0000313" key="1">
    <source>
        <dbReference type="EMBL" id="KAG8238950.1"/>
    </source>
</evidence>
<comment type="caution">
    <text evidence="1">The sequence shown here is derived from an EMBL/GenBank/DDBJ whole genome shotgun (WGS) entry which is preliminary data.</text>
</comment>
<keyword evidence="2" id="KW-1185">Reference proteome</keyword>
<dbReference type="AlphaFoldDB" id="A0A8K0KSG8"/>
<protein>
    <submittedName>
        <fullName evidence="1">Uncharacterized protein</fullName>
    </submittedName>
</protein>